<evidence type="ECO:0000256" key="2">
    <source>
        <dbReference type="SAM" id="SignalP"/>
    </source>
</evidence>
<dbReference type="PROSITE" id="PS51257">
    <property type="entry name" value="PROKAR_LIPOPROTEIN"/>
    <property type="match status" value="1"/>
</dbReference>
<evidence type="ECO:0000313" key="3">
    <source>
        <dbReference type="EMBL" id="WCT13645.1"/>
    </source>
</evidence>
<accession>A0ABY7TC45</accession>
<keyword evidence="2" id="KW-0732">Signal</keyword>
<organism evidence="3 4">
    <name type="scientific">Mucilaginibacter jinjuensis</name>
    <dbReference type="NCBI Taxonomy" id="1176721"/>
    <lineage>
        <taxon>Bacteria</taxon>
        <taxon>Pseudomonadati</taxon>
        <taxon>Bacteroidota</taxon>
        <taxon>Sphingobacteriia</taxon>
        <taxon>Sphingobacteriales</taxon>
        <taxon>Sphingobacteriaceae</taxon>
        <taxon>Mucilaginibacter</taxon>
    </lineage>
</organism>
<feature type="compositionally biased region" description="Low complexity" evidence="1">
    <location>
        <begin position="21"/>
        <end position="35"/>
    </location>
</feature>
<name>A0ABY7TC45_9SPHI</name>
<keyword evidence="4" id="KW-1185">Reference proteome</keyword>
<feature type="signal peptide" evidence="2">
    <location>
        <begin position="1"/>
        <end position="23"/>
    </location>
</feature>
<dbReference type="Pfam" id="PF15889">
    <property type="entry name" value="DUF4738"/>
    <property type="match status" value="1"/>
</dbReference>
<evidence type="ECO:0000313" key="4">
    <source>
        <dbReference type="Proteomes" id="UP001216139"/>
    </source>
</evidence>
<reference evidence="3 4" key="1">
    <citation type="submission" date="2023-02" db="EMBL/GenBank/DDBJ databases">
        <title>Genome sequence of Mucilaginibacter jinjuensis strain KACC 16571.</title>
        <authorList>
            <person name="Kim S."/>
            <person name="Heo J."/>
            <person name="Kwon S.-W."/>
        </authorList>
    </citation>
    <scope>NUCLEOTIDE SEQUENCE [LARGE SCALE GENOMIC DNA]</scope>
    <source>
        <strain evidence="3 4">KACC 16571</strain>
    </source>
</reference>
<feature type="region of interest" description="Disordered" evidence="1">
    <location>
        <begin position="21"/>
        <end position="71"/>
    </location>
</feature>
<dbReference type="InterPro" id="IPR031762">
    <property type="entry name" value="DUF4738"/>
</dbReference>
<evidence type="ECO:0000256" key="1">
    <source>
        <dbReference type="SAM" id="MobiDB-lite"/>
    </source>
</evidence>
<dbReference type="EMBL" id="CP117167">
    <property type="protein sequence ID" value="WCT13645.1"/>
    <property type="molecule type" value="Genomic_DNA"/>
</dbReference>
<dbReference type="RefSeq" id="WP_273631951.1">
    <property type="nucleotide sequence ID" value="NZ_CP117167.1"/>
</dbReference>
<protein>
    <submittedName>
        <fullName evidence="3">DUF4738 domain-containing protein</fullName>
    </submittedName>
</protein>
<dbReference type="Proteomes" id="UP001216139">
    <property type="component" value="Chromosome"/>
</dbReference>
<sequence>MNKSFSILLLIAFGILTSCNSQSSVKSTDSSNVSDTSKKAADAKQKAIDAQMAEGARPESEEESPSPTEERELLSKSYNEVKKIDTVLKVGSDSLHLKLKYYCIKDSSLVIPKKYVFGEKSPRDFITHDFASDIVITQNGNIIFNKTIKKGNFSSVITDQLKSYGILMKPYLSSTKGDKNQVALDYSISIPGSEIGSGVTLIIDKNGDYKVAKN</sequence>
<feature type="compositionally biased region" description="Basic and acidic residues" evidence="1">
    <location>
        <begin position="36"/>
        <end position="47"/>
    </location>
</feature>
<dbReference type="Gene3D" id="2.40.128.510">
    <property type="entry name" value="Protein of unknown function DUF4738"/>
    <property type="match status" value="1"/>
</dbReference>
<gene>
    <name evidence="3" type="ORF">PQO05_06815</name>
</gene>
<feature type="chain" id="PRO_5046722828" evidence="2">
    <location>
        <begin position="24"/>
        <end position="214"/>
    </location>
</feature>
<proteinExistence type="predicted"/>